<reference evidence="7" key="1">
    <citation type="journal article" date="2017" name="Genome Biol.">
        <title>Comparative genomics reveals high biological diversity and specific adaptations in the industrially and medically important fungal genus Aspergillus.</title>
        <authorList>
            <person name="de Vries R.P."/>
            <person name="Riley R."/>
            <person name="Wiebenga A."/>
            <person name="Aguilar-Osorio G."/>
            <person name="Amillis S."/>
            <person name="Uchima C.A."/>
            <person name="Anderluh G."/>
            <person name="Asadollahi M."/>
            <person name="Askin M."/>
            <person name="Barry K."/>
            <person name="Battaglia E."/>
            <person name="Bayram O."/>
            <person name="Benocci T."/>
            <person name="Braus-Stromeyer S.A."/>
            <person name="Caldana C."/>
            <person name="Canovas D."/>
            <person name="Cerqueira G.C."/>
            <person name="Chen F."/>
            <person name="Chen W."/>
            <person name="Choi C."/>
            <person name="Clum A."/>
            <person name="Dos Santos R.A."/>
            <person name="Damasio A.R."/>
            <person name="Diallinas G."/>
            <person name="Emri T."/>
            <person name="Fekete E."/>
            <person name="Flipphi M."/>
            <person name="Freyberg S."/>
            <person name="Gallo A."/>
            <person name="Gournas C."/>
            <person name="Habgood R."/>
            <person name="Hainaut M."/>
            <person name="Harispe M.L."/>
            <person name="Henrissat B."/>
            <person name="Hilden K.S."/>
            <person name="Hope R."/>
            <person name="Hossain A."/>
            <person name="Karabika E."/>
            <person name="Karaffa L."/>
            <person name="Karanyi Z."/>
            <person name="Krasevec N."/>
            <person name="Kuo A."/>
            <person name="Kusch H."/>
            <person name="LaButti K."/>
            <person name="Lagendijk E.L."/>
            <person name="Lapidus A."/>
            <person name="Levasseur A."/>
            <person name="Lindquist E."/>
            <person name="Lipzen A."/>
            <person name="Logrieco A.F."/>
            <person name="MacCabe A."/>
            <person name="Maekelae M.R."/>
            <person name="Malavazi I."/>
            <person name="Melin P."/>
            <person name="Meyer V."/>
            <person name="Mielnichuk N."/>
            <person name="Miskei M."/>
            <person name="Molnar A.P."/>
            <person name="Mule G."/>
            <person name="Ngan C.Y."/>
            <person name="Orejas M."/>
            <person name="Orosz E."/>
            <person name="Ouedraogo J.P."/>
            <person name="Overkamp K.M."/>
            <person name="Park H.-S."/>
            <person name="Perrone G."/>
            <person name="Piumi F."/>
            <person name="Punt P.J."/>
            <person name="Ram A.F."/>
            <person name="Ramon A."/>
            <person name="Rauscher S."/>
            <person name="Record E."/>
            <person name="Riano-Pachon D.M."/>
            <person name="Robert V."/>
            <person name="Roehrig J."/>
            <person name="Ruller R."/>
            <person name="Salamov A."/>
            <person name="Salih N.S."/>
            <person name="Samson R.A."/>
            <person name="Sandor E."/>
            <person name="Sanguinetti M."/>
            <person name="Schuetze T."/>
            <person name="Sepcic K."/>
            <person name="Shelest E."/>
            <person name="Sherlock G."/>
            <person name="Sophianopoulou V."/>
            <person name="Squina F.M."/>
            <person name="Sun H."/>
            <person name="Susca A."/>
            <person name="Todd R.B."/>
            <person name="Tsang A."/>
            <person name="Unkles S.E."/>
            <person name="van de Wiele N."/>
            <person name="van Rossen-Uffink D."/>
            <person name="Oliveira J.V."/>
            <person name="Vesth T.C."/>
            <person name="Visser J."/>
            <person name="Yu J.-H."/>
            <person name="Zhou M."/>
            <person name="Andersen M.R."/>
            <person name="Archer D.B."/>
            <person name="Baker S.E."/>
            <person name="Benoit I."/>
            <person name="Brakhage A.A."/>
            <person name="Braus G.H."/>
            <person name="Fischer R."/>
            <person name="Frisvad J.C."/>
            <person name="Goldman G.H."/>
            <person name="Houbraken J."/>
            <person name="Oakley B."/>
            <person name="Pocsi I."/>
            <person name="Scazzocchio C."/>
            <person name="Seiboth B."/>
            <person name="vanKuyk P.A."/>
            <person name="Wortman J."/>
            <person name="Dyer P.S."/>
            <person name="Grigoriev I.V."/>
        </authorList>
    </citation>
    <scope>NUCLEOTIDE SEQUENCE [LARGE SCALE GENOMIC DNA]</scope>
    <source>
        <strain evidence="7">CBS 516.65</strain>
    </source>
</reference>
<dbReference type="GO" id="GO:0016020">
    <property type="term" value="C:membrane"/>
    <property type="evidence" value="ECO:0007669"/>
    <property type="project" value="TreeGrafter"/>
</dbReference>
<evidence type="ECO:0000256" key="3">
    <source>
        <dbReference type="SAM" id="MobiDB-lite"/>
    </source>
</evidence>
<dbReference type="CDD" id="cd08771">
    <property type="entry name" value="DLP_1"/>
    <property type="match status" value="1"/>
</dbReference>
<dbReference type="GO" id="GO:0008017">
    <property type="term" value="F:microtubule binding"/>
    <property type="evidence" value="ECO:0007669"/>
    <property type="project" value="TreeGrafter"/>
</dbReference>
<dbReference type="VEuPathDB" id="FungiDB:ASPGLDRAFT_174233"/>
<dbReference type="GO" id="GO:0003924">
    <property type="term" value="F:GTPase activity"/>
    <property type="evidence" value="ECO:0007669"/>
    <property type="project" value="InterPro"/>
</dbReference>
<dbReference type="FunFam" id="3.40.50.300:FF:001425">
    <property type="entry name" value="Dynamin GTPase, putative"/>
    <property type="match status" value="1"/>
</dbReference>
<keyword evidence="7" id="KW-1185">Reference proteome</keyword>
<sequence>MRNPQNPDQSTLTDPALLDKIDKLFACNVGEYISLPQLVVVGDQSSGKSSVLEGLTQLPFPCDSGLCTRFATQIIFRRAKEYSARKITASVLPGSDASPEKKAALEKWTWGKDGPFDPSEFSHVMVEVHSLMGLSGSPDILKPTFSNDVFRLEICGPNEDHLSVIDVPGIFKNTTPGLTSKTDIQLVRDMVLGYMKNPRSIMLTVVPANVDIATQEIIELARELDHDGQRTLGVLTKPDLVDKGAEQKVLDLLHGEDLILKHGWFLVRNLGQHELQEGGIDRNAAEDAFGRKEPWNSISPDRYGINSLRLRLQEAVIDNARKSFSQVHLEIMKRLKSRKQALKDLGNERVMPEQQRSYLLSVVARFQELTSHGLSSNYGMDDIFDSHPDLRLATLVMNRHILFADNLSVWAHEYTFKTKSDMNNLNGDQVDNSEEDSPTSEDENLSGSNEPTKFIKTRTTANMEDLAEVLHECTKEVSPKDGKIYKWLAKVFHSSRGFEMGTFNPSLLATTMRKQSAKWPNFTLGYISDIITIVHQFILTALEVACVDRRVCRRLKARLMDNLLSKYQDAIKQVCFILNIERNGTPLTLNHYFNDSLQQCRVTRIQAHLAPKVLNHAHCGQVVRLRDVSAVHDKSNTGHTVEDIHDILQSYYKAALKRFVDNVCMQATDYHLINGSETPTKLLSSLFVNNLSDADLEDIAGEESHIQHLRAQFTKEIKDLEAGKKILL</sequence>
<dbReference type="GO" id="GO:0005874">
    <property type="term" value="C:microtubule"/>
    <property type="evidence" value="ECO:0007669"/>
    <property type="project" value="TreeGrafter"/>
</dbReference>
<proteinExistence type="predicted"/>
<dbReference type="PROSITE" id="PS51718">
    <property type="entry name" value="G_DYNAMIN_2"/>
    <property type="match status" value="1"/>
</dbReference>
<dbReference type="GO" id="GO:0000266">
    <property type="term" value="P:mitochondrial fission"/>
    <property type="evidence" value="ECO:0007669"/>
    <property type="project" value="TreeGrafter"/>
</dbReference>
<feature type="domain" description="Dynamin-type G" evidence="5">
    <location>
        <begin position="32"/>
        <end position="325"/>
    </location>
</feature>
<dbReference type="InterPro" id="IPR022812">
    <property type="entry name" value="Dynamin"/>
</dbReference>
<dbReference type="InterPro" id="IPR000375">
    <property type="entry name" value="Dynamin_stalk"/>
</dbReference>
<dbReference type="InterPro" id="IPR027417">
    <property type="entry name" value="P-loop_NTPase"/>
</dbReference>
<dbReference type="GO" id="GO:0016559">
    <property type="term" value="P:peroxisome fission"/>
    <property type="evidence" value="ECO:0007669"/>
    <property type="project" value="TreeGrafter"/>
</dbReference>
<dbReference type="PANTHER" id="PTHR11566">
    <property type="entry name" value="DYNAMIN"/>
    <property type="match status" value="1"/>
</dbReference>
<dbReference type="InterPro" id="IPR045063">
    <property type="entry name" value="Dynamin_N"/>
</dbReference>
<evidence type="ECO:0000259" key="4">
    <source>
        <dbReference type="PROSITE" id="PS51388"/>
    </source>
</evidence>
<evidence type="ECO:0000259" key="5">
    <source>
        <dbReference type="PROSITE" id="PS51718"/>
    </source>
</evidence>
<dbReference type="Proteomes" id="UP000184300">
    <property type="component" value="Unassembled WGS sequence"/>
</dbReference>
<dbReference type="Pfam" id="PF00350">
    <property type="entry name" value="Dynamin_N"/>
    <property type="match status" value="1"/>
</dbReference>
<dbReference type="GO" id="GO:0005525">
    <property type="term" value="F:GTP binding"/>
    <property type="evidence" value="ECO:0007669"/>
    <property type="project" value="InterPro"/>
</dbReference>
<dbReference type="GO" id="GO:0006897">
    <property type="term" value="P:endocytosis"/>
    <property type="evidence" value="ECO:0007669"/>
    <property type="project" value="TreeGrafter"/>
</dbReference>
<dbReference type="Pfam" id="PF01031">
    <property type="entry name" value="Dynamin_M"/>
    <property type="match status" value="1"/>
</dbReference>
<dbReference type="InterPro" id="IPR001401">
    <property type="entry name" value="Dynamin_GTPase"/>
</dbReference>
<dbReference type="PROSITE" id="PS51388">
    <property type="entry name" value="GED"/>
    <property type="match status" value="1"/>
</dbReference>
<dbReference type="GO" id="GO:0005739">
    <property type="term" value="C:mitochondrion"/>
    <property type="evidence" value="ECO:0007669"/>
    <property type="project" value="TreeGrafter"/>
</dbReference>
<dbReference type="Gene3D" id="1.20.120.1240">
    <property type="entry name" value="Dynamin, middle domain"/>
    <property type="match status" value="1"/>
</dbReference>
<dbReference type="GO" id="GO:0048312">
    <property type="term" value="P:intracellular distribution of mitochondria"/>
    <property type="evidence" value="ECO:0007669"/>
    <property type="project" value="TreeGrafter"/>
</dbReference>
<evidence type="ECO:0000313" key="6">
    <source>
        <dbReference type="EMBL" id="OJJ82729.1"/>
    </source>
</evidence>
<keyword evidence="1" id="KW-0547">Nucleotide-binding</keyword>
<accession>A0A1L9VFP9</accession>
<organism evidence="6 7">
    <name type="scientific">Aspergillus glaucus CBS 516.65</name>
    <dbReference type="NCBI Taxonomy" id="1160497"/>
    <lineage>
        <taxon>Eukaryota</taxon>
        <taxon>Fungi</taxon>
        <taxon>Dikarya</taxon>
        <taxon>Ascomycota</taxon>
        <taxon>Pezizomycotina</taxon>
        <taxon>Eurotiomycetes</taxon>
        <taxon>Eurotiomycetidae</taxon>
        <taxon>Eurotiales</taxon>
        <taxon>Aspergillaceae</taxon>
        <taxon>Aspergillus</taxon>
        <taxon>Aspergillus subgen. Aspergillus</taxon>
    </lineage>
</organism>
<dbReference type="SMART" id="SM00053">
    <property type="entry name" value="DYNc"/>
    <property type="match status" value="1"/>
</dbReference>
<dbReference type="SUPFAM" id="SSF52540">
    <property type="entry name" value="P-loop containing nucleoside triphosphate hydrolases"/>
    <property type="match status" value="1"/>
</dbReference>
<dbReference type="InterPro" id="IPR030381">
    <property type="entry name" value="G_DYNAMIN_dom"/>
</dbReference>
<evidence type="ECO:0008006" key="8">
    <source>
        <dbReference type="Google" id="ProtNLM"/>
    </source>
</evidence>
<dbReference type="PRINTS" id="PR00195">
    <property type="entry name" value="DYNAMIN"/>
</dbReference>
<keyword evidence="2" id="KW-0342">GTP-binding</keyword>
<feature type="compositionally biased region" description="Acidic residues" evidence="3">
    <location>
        <begin position="431"/>
        <end position="444"/>
    </location>
</feature>
<feature type="region of interest" description="Disordered" evidence="3">
    <location>
        <begin position="421"/>
        <end position="451"/>
    </location>
</feature>
<feature type="compositionally biased region" description="Polar residues" evidence="3">
    <location>
        <begin position="421"/>
        <end position="430"/>
    </location>
</feature>
<dbReference type="EMBL" id="KV878901">
    <property type="protein sequence ID" value="OJJ82729.1"/>
    <property type="molecule type" value="Genomic_DNA"/>
</dbReference>
<name>A0A1L9VFP9_ASPGL</name>
<evidence type="ECO:0000256" key="2">
    <source>
        <dbReference type="ARBA" id="ARBA00023134"/>
    </source>
</evidence>
<gene>
    <name evidence="6" type="ORF">ASPGLDRAFT_174233</name>
</gene>
<dbReference type="OrthoDB" id="415706at2759"/>
<dbReference type="AlphaFoldDB" id="A0A1L9VFP9"/>
<dbReference type="STRING" id="1160497.A0A1L9VFP9"/>
<evidence type="ECO:0000313" key="7">
    <source>
        <dbReference type="Proteomes" id="UP000184300"/>
    </source>
</evidence>
<dbReference type="PANTHER" id="PTHR11566:SF215">
    <property type="entry name" value="DYNAMIN GTPASE"/>
    <property type="match status" value="1"/>
</dbReference>
<dbReference type="InterPro" id="IPR020850">
    <property type="entry name" value="GED_dom"/>
</dbReference>
<protein>
    <recommendedName>
        <fullName evidence="8">GED domain-containing protein</fullName>
    </recommendedName>
</protein>
<feature type="domain" description="GED" evidence="4">
    <location>
        <begin position="641"/>
        <end position="728"/>
    </location>
</feature>
<dbReference type="GeneID" id="34459080"/>
<dbReference type="RefSeq" id="XP_022399427.1">
    <property type="nucleotide sequence ID" value="XM_022542819.1"/>
</dbReference>
<evidence type="ECO:0000256" key="1">
    <source>
        <dbReference type="ARBA" id="ARBA00022741"/>
    </source>
</evidence>
<dbReference type="Gene3D" id="3.40.50.300">
    <property type="entry name" value="P-loop containing nucleotide triphosphate hydrolases"/>
    <property type="match status" value="1"/>
</dbReference>